<dbReference type="InterPro" id="IPR029033">
    <property type="entry name" value="His_PPase_superfam"/>
</dbReference>
<dbReference type="EMBL" id="VPFL01000002">
    <property type="protein sequence ID" value="TXF13415.1"/>
    <property type="molecule type" value="Genomic_DNA"/>
</dbReference>
<evidence type="ECO:0000313" key="1">
    <source>
        <dbReference type="EMBL" id="TXF13415.1"/>
    </source>
</evidence>
<dbReference type="FunCoup" id="A0A5C7EWM0">
    <property type="interactions" value="125"/>
</dbReference>
<dbReference type="SUPFAM" id="SSF53254">
    <property type="entry name" value="Phosphoglycerate mutase-like"/>
    <property type="match status" value="1"/>
</dbReference>
<proteinExistence type="predicted"/>
<evidence type="ECO:0000313" key="2">
    <source>
        <dbReference type="Proteomes" id="UP000321201"/>
    </source>
</evidence>
<dbReference type="AlphaFoldDB" id="A0A5C7EWM0"/>
<sequence length="152" mass="16323">MELILWRHAEAEEGAPDLGRPLTPKGVKQAKRMAAWLRARLPEGARVMASPATRAQQTAAALTERFETVPALAPGASPQAVLTAAGWPDGGGLVVVVGHQPTLGQVAAWLLTGQDAQWSIKKGALWWLRLRRRNGGAEVQVRAVIGPDWVDD</sequence>
<dbReference type="GO" id="GO:0101006">
    <property type="term" value="F:protein histidine phosphatase activity"/>
    <property type="evidence" value="ECO:0007669"/>
    <property type="project" value="InterPro"/>
</dbReference>
<dbReference type="NCBIfam" id="TIGR00249">
    <property type="entry name" value="sixA"/>
    <property type="match status" value="1"/>
</dbReference>
<protein>
    <submittedName>
        <fullName evidence="1">Phosphohistidine phosphatase SixA</fullName>
    </submittedName>
</protein>
<dbReference type="InterPro" id="IPR013078">
    <property type="entry name" value="His_Pase_superF_clade-1"/>
</dbReference>
<dbReference type="Pfam" id="PF00300">
    <property type="entry name" value="His_Phos_1"/>
    <property type="match status" value="1"/>
</dbReference>
<accession>A0A5C7EWM0</accession>
<gene>
    <name evidence="1" type="primary">sixA</name>
    <name evidence="1" type="ORF">FR698_02450</name>
</gene>
<dbReference type="RefSeq" id="WP_147798589.1">
    <property type="nucleotide sequence ID" value="NZ_VPFL01000002.1"/>
</dbReference>
<dbReference type="OrthoDB" id="9814783at2"/>
<dbReference type="Gene3D" id="3.40.50.1240">
    <property type="entry name" value="Phosphoglycerate mutase-like"/>
    <property type="match status" value="1"/>
</dbReference>
<dbReference type="InParanoid" id="A0A5C7EWM0"/>
<dbReference type="SMART" id="SM00855">
    <property type="entry name" value="PGAM"/>
    <property type="match status" value="1"/>
</dbReference>
<dbReference type="Proteomes" id="UP000321201">
    <property type="component" value="Unassembled WGS sequence"/>
</dbReference>
<dbReference type="GO" id="GO:0005737">
    <property type="term" value="C:cytoplasm"/>
    <property type="evidence" value="ECO:0007669"/>
    <property type="project" value="InterPro"/>
</dbReference>
<dbReference type="InterPro" id="IPR004449">
    <property type="entry name" value="SixA"/>
</dbReference>
<name>A0A5C7EWM0_9PROT</name>
<organism evidence="1 2">
    <name type="scientific">Pelomicrobium methylotrophicum</name>
    <dbReference type="NCBI Taxonomy" id="2602750"/>
    <lineage>
        <taxon>Bacteria</taxon>
        <taxon>Pseudomonadati</taxon>
        <taxon>Pseudomonadota</taxon>
        <taxon>Hydrogenophilia</taxon>
        <taxon>Hydrogenophilia incertae sedis</taxon>
        <taxon>Pelomicrobium</taxon>
    </lineage>
</organism>
<comment type="caution">
    <text evidence="1">The sequence shown here is derived from an EMBL/GenBank/DDBJ whole genome shotgun (WGS) entry which is preliminary data.</text>
</comment>
<reference evidence="1 2" key="1">
    <citation type="submission" date="2019-08" db="EMBL/GenBank/DDBJ databases">
        <title>Pelomicrobium methylotrophicum gen. nov., sp. nov. a moderately thermophilic, facultatively anaerobic, lithoautotrophic and methylotrophic bacterium isolated from a terrestrial mud volcano.</title>
        <authorList>
            <person name="Slobodkina G.B."/>
            <person name="Merkel A.Y."/>
            <person name="Slobodkin A.I."/>
        </authorList>
    </citation>
    <scope>NUCLEOTIDE SEQUENCE [LARGE SCALE GENOMIC DNA]</scope>
    <source>
        <strain evidence="1 2">SM250</strain>
    </source>
</reference>
<keyword evidence="2" id="KW-1185">Reference proteome</keyword>